<feature type="region of interest" description="Disordered" evidence="2">
    <location>
        <begin position="719"/>
        <end position="802"/>
    </location>
</feature>
<feature type="region of interest" description="Disordered" evidence="2">
    <location>
        <begin position="322"/>
        <end position="342"/>
    </location>
</feature>
<gene>
    <name evidence="4" type="ORF">BLS_004524</name>
    <name evidence="5" type="ORF">EG327_001759</name>
    <name evidence="3" type="ORF">EG328_010246</name>
</gene>
<feature type="coiled-coil region" evidence="1">
    <location>
        <begin position="349"/>
        <end position="484"/>
    </location>
</feature>
<dbReference type="EMBL" id="WNWS01000066">
    <property type="protein sequence ID" value="KAE9983162.1"/>
    <property type="molecule type" value="Genomic_DNA"/>
</dbReference>
<accession>A0A8H3VTY8</accession>
<dbReference type="AlphaFoldDB" id="A0A8H3VTY8"/>
<feature type="compositionally biased region" description="Low complexity" evidence="2">
    <location>
        <begin position="322"/>
        <end position="339"/>
    </location>
</feature>
<dbReference type="EMBL" id="WNWR01000015">
    <property type="protein sequence ID" value="KAE9994026.1"/>
    <property type="molecule type" value="Genomic_DNA"/>
</dbReference>
<proteinExistence type="predicted"/>
<dbReference type="Proteomes" id="UP000447873">
    <property type="component" value="Unassembled WGS sequence"/>
</dbReference>
<evidence type="ECO:0000256" key="2">
    <source>
        <dbReference type="SAM" id="MobiDB-lite"/>
    </source>
</evidence>
<evidence type="ECO:0000256" key="1">
    <source>
        <dbReference type="SAM" id="Coils"/>
    </source>
</evidence>
<keyword evidence="1" id="KW-0175">Coiled coil</keyword>
<dbReference type="EMBL" id="WNWQ01000003">
    <property type="protein sequence ID" value="KAE9985844.1"/>
    <property type="molecule type" value="Genomic_DNA"/>
</dbReference>
<keyword evidence="7" id="KW-1185">Reference proteome</keyword>
<feature type="compositionally biased region" description="Low complexity" evidence="2">
    <location>
        <begin position="170"/>
        <end position="183"/>
    </location>
</feature>
<feature type="compositionally biased region" description="Polar residues" evidence="2">
    <location>
        <begin position="190"/>
        <end position="202"/>
    </location>
</feature>
<feature type="region of interest" description="Disordered" evidence="2">
    <location>
        <begin position="100"/>
        <end position="292"/>
    </location>
</feature>
<name>A0A8H3VTY8_VENIN</name>
<evidence type="ECO:0000313" key="7">
    <source>
        <dbReference type="Proteomes" id="UP000490939"/>
    </source>
</evidence>
<feature type="compositionally biased region" description="Low complexity" evidence="2">
    <location>
        <begin position="270"/>
        <end position="282"/>
    </location>
</feature>
<sequence length="802" mass="89770">MIGKLHVWRGDQKKEALAQDRFHVRGSASFDDLDLTWKDALSSKAGGIAPIKKRLSLISRRSFSLLAPSKPGEDGDDDSFFVQSASQDLSLFSNIPAVTNAGRDRPSSFGFPPSPPRSRTADQDHSLHCNRIRSRTAPPVPTPTNKPRVPWADKPLPLAIDFDRARKRSSSISSQQPSIQSIPDEIRSSYGASVSRPKTSSCGDPPYRRKRSGSLTGRLPATTPSYSLTPTITPQHSRGPSINAVQNNRTSRDTLNKSNSTASANGFAPRSRASSSSRMSIRTQITTRANGWRSPVEQTSILDGVEGTLNATITELQDLQSGYNNNDNVSGSSGSVGSDDQAHSIQSIYDSQKRDLHTALAENDALKKQLSLLRTRLANNHTIQIERDQLEEMYRESQANLQESVKHGQTLIDKLRLSRDKEEASRNNISELKHRLEEANMHKLDALHRHHELEDALKLVEKNYKMLQEEREIVEQKSLSFEAEKSVLRLEIAKLPALHQEIAKLRQRPHKSALDEALNKRKAAEERARNLEQQASNDRADLPSIIADLDFKMEDLQRGLIDKDRRIEELEAANRLLTKNAKFDKNCLAEQHKTFRTIQAERDQLRQLIHTEFRRTANEVQKREHPASALLERKVEVDSTIMEVRKRAREFLGSEKRKGDDPAATRASRVKELEQEIDYHVKDIILYKLDVKGYKKDLKRAQTKLARLEGIYSHGNSLVSQYSSKDSSATRRSISSRDSESSVDQAVGGMTHGNDFESTDEEASPSGRKTGRIASVYYSPDGSPLSSPKTETKGFNFVGAGI</sequence>
<dbReference type="Proteomes" id="UP000433883">
    <property type="component" value="Unassembled WGS sequence"/>
</dbReference>
<evidence type="ECO:0000313" key="5">
    <source>
        <dbReference type="EMBL" id="KAE9994026.1"/>
    </source>
</evidence>
<evidence type="ECO:0000313" key="4">
    <source>
        <dbReference type="EMBL" id="KAE9985844.1"/>
    </source>
</evidence>
<dbReference type="Proteomes" id="UP000490939">
    <property type="component" value="Unassembled WGS sequence"/>
</dbReference>
<protein>
    <submittedName>
        <fullName evidence="5">Uncharacterized protein</fullName>
    </submittedName>
</protein>
<feature type="region of interest" description="Disordered" evidence="2">
    <location>
        <begin position="510"/>
        <end position="536"/>
    </location>
</feature>
<comment type="caution">
    <text evidence="5">The sequence shown here is derived from an EMBL/GenBank/DDBJ whole genome shotgun (WGS) entry which is preliminary data.</text>
</comment>
<feature type="compositionally biased region" description="Basic and acidic residues" evidence="2">
    <location>
        <begin position="512"/>
        <end position="530"/>
    </location>
</feature>
<organism evidence="5 7">
    <name type="scientific">Venturia inaequalis</name>
    <name type="common">Apple scab fungus</name>
    <dbReference type="NCBI Taxonomy" id="5025"/>
    <lineage>
        <taxon>Eukaryota</taxon>
        <taxon>Fungi</taxon>
        <taxon>Dikarya</taxon>
        <taxon>Ascomycota</taxon>
        <taxon>Pezizomycotina</taxon>
        <taxon>Dothideomycetes</taxon>
        <taxon>Pleosporomycetidae</taxon>
        <taxon>Venturiales</taxon>
        <taxon>Venturiaceae</taxon>
        <taxon>Venturia</taxon>
    </lineage>
</organism>
<reference evidence="5 7" key="1">
    <citation type="submission" date="2019-07" db="EMBL/GenBank/DDBJ databases">
        <title>Venturia inaequalis Genome Resource.</title>
        <authorList>
            <person name="Lichtner F.J."/>
        </authorList>
    </citation>
    <scope>NUCLEOTIDE SEQUENCE [LARGE SCALE GENOMIC DNA]</scope>
    <source>
        <strain evidence="3 6">120213</strain>
        <strain evidence="4">Bline_iso_100314</strain>
        <strain evidence="5 7">DMI_063113</strain>
    </source>
</reference>
<evidence type="ECO:0000313" key="6">
    <source>
        <dbReference type="Proteomes" id="UP000447873"/>
    </source>
</evidence>
<evidence type="ECO:0000313" key="3">
    <source>
        <dbReference type="EMBL" id="KAE9983162.1"/>
    </source>
</evidence>
<feature type="compositionally biased region" description="Polar residues" evidence="2">
    <location>
        <begin position="222"/>
        <end position="249"/>
    </location>
</feature>